<keyword evidence="4 9" id="KW-0689">Ribosomal protein</keyword>
<evidence type="ECO:0000256" key="8">
    <source>
        <dbReference type="SAM" id="MobiDB-lite"/>
    </source>
</evidence>
<feature type="region of interest" description="Disordered" evidence="8">
    <location>
        <begin position="175"/>
        <end position="195"/>
    </location>
</feature>
<comment type="similarity">
    <text evidence="2">Belongs to the mitochondrion-specific ribosomal protein mL40 family.</text>
</comment>
<comment type="subcellular location">
    <subcellularLocation>
        <location evidence="1">Mitochondrion</location>
    </subcellularLocation>
</comment>
<dbReference type="PANTHER" id="PTHR13359:SF2">
    <property type="entry name" value="LARGE RIBOSOMAL SUBUNIT PROTEIN ML40"/>
    <property type="match status" value="1"/>
</dbReference>
<gene>
    <name evidence="9" type="ORF">FBUS_09721</name>
</gene>
<evidence type="ECO:0000256" key="2">
    <source>
        <dbReference type="ARBA" id="ARBA00009360"/>
    </source>
</evidence>
<evidence type="ECO:0000256" key="7">
    <source>
        <dbReference type="ARBA" id="ARBA00035192"/>
    </source>
</evidence>
<name>A0A8E0RXV0_9TREM</name>
<dbReference type="PANTHER" id="PTHR13359">
    <property type="entry name" value="39S RIBOSOMAL PROTEIN L40, MITOCHONDRIAL"/>
    <property type="match status" value="1"/>
</dbReference>
<evidence type="ECO:0000256" key="1">
    <source>
        <dbReference type="ARBA" id="ARBA00004173"/>
    </source>
</evidence>
<evidence type="ECO:0000256" key="6">
    <source>
        <dbReference type="ARBA" id="ARBA00023274"/>
    </source>
</evidence>
<dbReference type="AlphaFoldDB" id="A0A8E0RXV0"/>
<keyword evidence="6" id="KW-0687">Ribonucleoprotein</keyword>
<dbReference type="Proteomes" id="UP000728185">
    <property type="component" value="Unassembled WGS sequence"/>
</dbReference>
<accession>A0A8E0RXV0</accession>
<evidence type="ECO:0000313" key="9">
    <source>
        <dbReference type="EMBL" id="KAA0190882.1"/>
    </source>
</evidence>
<evidence type="ECO:0000256" key="5">
    <source>
        <dbReference type="ARBA" id="ARBA00023128"/>
    </source>
</evidence>
<reference evidence="9" key="1">
    <citation type="submission" date="2019-05" db="EMBL/GenBank/DDBJ databases">
        <title>Annotation for the trematode Fasciolopsis buski.</title>
        <authorList>
            <person name="Choi Y.-J."/>
        </authorList>
    </citation>
    <scope>NUCLEOTIDE SEQUENCE</scope>
    <source>
        <strain evidence="9">HT</strain>
        <tissue evidence="9">Whole worm</tissue>
    </source>
</reference>
<dbReference type="GO" id="GO:0005762">
    <property type="term" value="C:mitochondrial large ribosomal subunit"/>
    <property type="evidence" value="ECO:0007669"/>
    <property type="project" value="InterPro"/>
</dbReference>
<keyword evidence="10" id="KW-1185">Reference proteome</keyword>
<evidence type="ECO:0000256" key="3">
    <source>
        <dbReference type="ARBA" id="ARBA00022946"/>
    </source>
</evidence>
<dbReference type="EMBL" id="LUCM01006705">
    <property type="protein sequence ID" value="KAA0190882.1"/>
    <property type="molecule type" value="Genomic_DNA"/>
</dbReference>
<comment type="caution">
    <text evidence="9">The sequence shown here is derived from an EMBL/GenBank/DDBJ whole genome shotgun (WGS) entry which is preliminary data.</text>
</comment>
<keyword evidence="5" id="KW-0496">Mitochondrion</keyword>
<dbReference type="Pfam" id="PF09812">
    <property type="entry name" value="MRP-L28"/>
    <property type="match status" value="1"/>
</dbReference>
<dbReference type="InterPro" id="IPR039145">
    <property type="entry name" value="Ribosomal_mL40_metazoa/plant"/>
</dbReference>
<evidence type="ECO:0000313" key="10">
    <source>
        <dbReference type="Proteomes" id="UP000728185"/>
    </source>
</evidence>
<organism evidence="9 10">
    <name type="scientific">Fasciolopsis buskii</name>
    <dbReference type="NCBI Taxonomy" id="27845"/>
    <lineage>
        <taxon>Eukaryota</taxon>
        <taxon>Metazoa</taxon>
        <taxon>Spiralia</taxon>
        <taxon>Lophotrochozoa</taxon>
        <taxon>Platyhelminthes</taxon>
        <taxon>Trematoda</taxon>
        <taxon>Digenea</taxon>
        <taxon>Plagiorchiida</taxon>
        <taxon>Echinostomata</taxon>
        <taxon>Echinostomatoidea</taxon>
        <taxon>Fasciolidae</taxon>
        <taxon>Fasciolopsis</taxon>
    </lineage>
</organism>
<sequence length="195" mass="22873">MRRIEKEIKRFTRQDRQLKPISEIEGDRELMKNLQQRTRAPVDLSENELDRRALLLKEWTRNQLHVDRTELRHLKRAIAAQKRALDWLRLTSPDLYQAAIQPCATVLELSDVKDDSVSETLPISGLTGPYRTPPRIHGDRVDCPEDEYDAPDGEWIDSTPTFNYEFELERQFMAEPKKKKMEMHKSTNVPSTSEE</sequence>
<proteinExistence type="inferred from homology"/>
<dbReference type="OrthoDB" id="5977625at2759"/>
<dbReference type="InterPro" id="IPR019192">
    <property type="entry name" value="Ribosomal_mL40"/>
</dbReference>
<keyword evidence="3" id="KW-0809">Transit peptide</keyword>
<dbReference type="Gene3D" id="6.10.250.3440">
    <property type="match status" value="1"/>
</dbReference>
<evidence type="ECO:0000256" key="4">
    <source>
        <dbReference type="ARBA" id="ARBA00022980"/>
    </source>
</evidence>
<protein>
    <recommendedName>
        <fullName evidence="7">Large ribosomal subunit protein mL40</fullName>
    </recommendedName>
</protein>
<feature type="compositionally biased region" description="Polar residues" evidence="8">
    <location>
        <begin position="186"/>
        <end position="195"/>
    </location>
</feature>